<feature type="compositionally biased region" description="Basic and acidic residues" evidence="1">
    <location>
        <begin position="233"/>
        <end position="251"/>
    </location>
</feature>
<keyword evidence="3" id="KW-1185">Reference proteome</keyword>
<sequence length="635" mass="70769">VELLVPEKKNTTILSTKTIYKFLFERLSTSIQDLSSFDELRQRIERRADSSGVRCTSPSASGTRMPPKLNERNYETAEDPGSRSCWRLAKTRSCSALPLTMLERLFEQLGAKELVMRMLTSDDPNEYLGKQIEDKAKAETARWRQIGADRRASRLLFNSSHALETSAPADRCSKMPPPPPQSLPRDSRARPTEAISGDAHRFHSCGSTRRSAPVLRQVDGVSWRQRRRRRRALPRDNLKKRSKQDKQKEEGTAATGNKQQQPQPSEQQQAAEADRNLRLVSRDQILLLCRLRRLAVTTFAAAAGSHSPVVVEAVLEEPSPAVSATDAADVPATMNGHDASAAQISTAASVVVSATFYFDCIVNNNECHNINDSCFRRCAVAASRHTAACRSEKEREINNKRRQRKSPGREGQRAGAQTGGADVAPAPDGAAVLKQRGHRRQPLRSVDYKHNIKCGEGAYKRVYRATIGSRAGPLPGGNDDQVRAPNIVRYYDLLDCYFELDENGEKGEKVKATVIVTEFMSEGTLREKMKTFYNERTREAVVDFNVFQSWMQQIFRGGCGICITTGATSAWPRRQDSDPPKTMLGTLGYMAPEIAAGAFYDEKVDIFAFGILIECQNFLDVWQRIASNTPPKVLT</sequence>
<organism evidence="3 4">
    <name type="scientific">Macrostomum lignano</name>
    <dbReference type="NCBI Taxonomy" id="282301"/>
    <lineage>
        <taxon>Eukaryota</taxon>
        <taxon>Metazoa</taxon>
        <taxon>Spiralia</taxon>
        <taxon>Lophotrochozoa</taxon>
        <taxon>Platyhelminthes</taxon>
        <taxon>Rhabditophora</taxon>
        <taxon>Macrostomorpha</taxon>
        <taxon>Macrostomida</taxon>
        <taxon>Macrostomidae</taxon>
        <taxon>Macrostomum</taxon>
    </lineage>
</organism>
<dbReference type="AlphaFoldDB" id="A0A1I8FAF0"/>
<feature type="domain" description="Protein kinase" evidence="2">
    <location>
        <begin position="448"/>
        <end position="632"/>
    </location>
</feature>
<evidence type="ECO:0000256" key="1">
    <source>
        <dbReference type="SAM" id="MobiDB-lite"/>
    </source>
</evidence>
<feature type="region of interest" description="Disordered" evidence="1">
    <location>
        <begin position="164"/>
        <end position="275"/>
    </location>
</feature>
<evidence type="ECO:0000313" key="3">
    <source>
        <dbReference type="Proteomes" id="UP000095280"/>
    </source>
</evidence>
<feature type="region of interest" description="Disordered" evidence="1">
    <location>
        <begin position="48"/>
        <end position="76"/>
    </location>
</feature>
<dbReference type="Proteomes" id="UP000095280">
    <property type="component" value="Unplaced"/>
</dbReference>
<dbReference type="GO" id="GO:0005524">
    <property type="term" value="F:ATP binding"/>
    <property type="evidence" value="ECO:0007669"/>
    <property type="project" value="InterPro"/>
</dbReference>
<accession>A0A1I8FAF0</accession>
<evidence type="ECO:0000313" key="4">
    <source>
        <dbReference type="WBParaSite" id="maker-unitig_26258-snap-gene-0.2-mRNA-1"/>
    </source>
</evidence>
<feature type="compositionally biased region" description="Polar residues" evidence="1">
    <location>
        <begin position="53"/>
        <end position="62"/>
    </location>
</feature>
<dbReference type="SUPFAM" id="SSF56112">
    <property type="entry name" value="Protein kinase-like (PK-like)"/>
    <property type="match status" value="1"/>
</dbReference>
<reference evidence="4" key="1">
    <citation type="submission" date="2016-11" db="UniProtKB">
        <authorList>
            <consortium name="WormBaseParasite"/>
        </authorList>
    </citation>
    <scope>IDENTIFICATION</scope>
</reference>
<protein>
    <submittedName>
        <fullName evidence="4">Protein kinase domain-containing protein</fullName>
    </submittedName>
</protein>
<feature type="compositionally biased region" description="Basic and acidic residues" evidence="1">
    <location>
        <begin position="390"/>
        <end position="399"/>
    </location>
</feature>
<feature type="compositionally biased region" description="Low complexity" evidence="1">
    <location>
        <begin position="259"/>
        <end position="271"/>
    </location>
</feature>
<dbReference type="Gene3D" id="1.10.510.10">
    <property type="entry name" value="Transferase(Phosphotransferase) domain 1"/>
    <property type="match status" value="1"/>
</dbReference>
<feature type="region of interest" description="Disordered" evidence="1">
    <location>
        <begin position="389"/>
        <end position="427"/>
    </location>
</feature>
<dbReference type="InterPro" id="IPR000719">
    <property type="entry name" value="Prot_kinase_dom"/>
</dbReference>
<dbReference type="GO" id="GO:0004672">
    <property type="term" value="F:protein kinase activity"/>
    <property type="evidence" value="ECO:0007669"/>
    <property type="project" value="InterPro"/>
</dbReference>
<dbReference type="WBParaSite" id="maker-unitig_26258-snap-gene-0.2-mRNA-1">
    <property type="protein sequence ID" value="maker-unitig_26258-snap-gene-0.2-mRNA-1"/>
    <property type="gene ID" value="maker-unitig_26258-snap-gene-0.2"/>
</dbReference>
<name>A0A1I8FAF0_9PLAT</name>
<dbReference type="SMART" id="SM00220">
    <property type="entry name" value="S_TKc"/>
    <property type="match status" value="1"/>
</dbReference>
<dbReference type="InterPro" id="IPR011009">
    <property type="entry name" value="Kinase-like_dom_sf"/>
</dbReference>
<proteinExistence type="predicted"/>
<evidence type="ECO:0000259" key="2">
    <source>
        <dbReference type="SMART" id="SM00220"/>
    </source>
</evidence>